<dbReference type="GO" id="GO:0050660">
    <property type="term" value="F:flavin adenine dinucleotide binding"/>
    <property type="evidence" value="ECO:0007669"/>
    <property type="project" value="InterPro"/>
</dbReference>
<sequence>EQLQLDVPEGDYQTIGGFALHLFGHLPKEGEQIAYGDLTFLVADVKENKIAYMFVIKEERTEEPKDVTP</sequence>
<comment type="caution">
    <text evidence="2">The sequence shown here is derived from an EMBL/GenBank/DDBJ whole genome shotgun (WGS) entry which is preliminary data.</text>
</comment>
<dbReference type="SUPFAM" id="SSF56176">
    <property type="entry name" value="FAD-binding/transporter-associated domain-like"/>
    <property type="match status" value="1"/>
</dbReference>
<dbReference type="SMART" id="SM01091">
    <property type="entry name" value="CorC_HlyC"/>
    <property type="match status" value="1"/>
</dbReference>
<evidence type="ECO:0000313" key="2">
    <source>
        <dbReference type="EMBL" id="GAI84232.1"/>
    </source>
</evidence>
<gene>
    <name evidence="2" type="ORF">S12H4_14781</name>
</gene>
<evidence type="ECO:0000259" key="1">
    <source>
        <dbReference type="SMART" id="SM01091"/>
    </source>
</evidence>
<organism evidence="2">
    <name type="scientific">marine sediment metagenome</name>
    <dbReference type="NCBI Taxonomy" id="412755"/>
    <lineage>
        <taxon>unclassified sequences</taxon>
        <taxon>metagenomes</taxon>
        <taxon>ecological metagenomes</taxon>
    </lineage>
</organism>
<feature type="domain" description="Transporter-associated" evidence="1">
    <location>
        <begin position="1"/>
        <end position="59"/>
    </location>
</feature>
<dbReference type="InterPro" id="IPR036318">
    <property type="entry name" value="FAD-bd_PCMH-like_sf"/>
</dbReference>
<protein>
    <recommendedName>
        <fullName evidence="1">Transporter-associated domain-containing protein</fullName>
    </recommendedName>
</protein>
<name>X1RTZ7_9ZZZZ</name>
<dbReference type="EMBL" id="BARW01007061">
    <property type="protein sequence ID" value="GAI84232.1"/>
    <property type="molecule type" value="Genomic_DNA"/>
</dbReference>
<proteinExistence type="predicted"/>
<dbReference type="AlphaFoldDB" id="X1RTZ7"/>
<reference evidence="2" key="1">
    <citation type="journal article" date="2014" name="Front. Microbiol.">
        <title>High frequency of phylogenetically diverse reductive dehalogenase-homologous genes in deep subseafloor sedimentary metagenomes.</title>
        <authorList>
            <person name="Kawai M."/>
            <person name="Futagami T."/>
            <person name="Toyoda A."/>
            <person name="Takaki Y."/>
            <person name="Nishi S."/>
            <person name="Hori S."/>
            <person name="Arai W."/>
            <person name="Tsubouchi T."/>
            <person name="Morono Y."/>
            <person name="Uchiyama I."/>
            <person name="Ito T."/>
            <person name="Fujiyama A."/>
            <person name="Inagaki F."/>
            <person name="Takami H."/>
        </authorList>
    </citation>
    <scope>NUCLEOTIDE SEQUENCE</scope>
    <source>
        <strain evidence="2">Expedition CK06-06</strain>
    </source>
</reference>
<feature type="non-terminal residue" evidence="2">
    <location>
        <position position="1"/>
    </location>
</feature>
<dbReference type="InterPro" id="IPR005170">
    <property type="entry name" value="Transptr-assoc_dom"/>
</dbReference>
<dbReference type="InterPro" id="IPR016169">
    <property type="entry name" value="FAD-bd_PCMH_sub2"/>
</dbReference>
<dbReference type="Pfam" id="PF03471">
    <property type="entry name" value="CorC_HlyC"/>
    <property type="match status" value="1"/>
</dbReference>
<dbReference type="Gene3D" id="3.30.465.10">
    <property type="match status" value="1"/>
</dbReference>
<accession>X1RTZ7</accession>